<dbReference type="InterPro" id="IPR029044">
    <property type="entry name" value="Nucleotide-diphossugar_trans"/>
</dbReference>
<dbReference type="Gene3D" id="3.90.550.10">
    <property type="entry name" value="Spore Coat Polysaccharide Biosynthesis Protein SpsA, Chain A"/>
    <property type="match status" value="1"/>
</dbReference>
<sequence>MKILLIIPCYNESESIISLLDELKDYPEYDYIVINDCFKDNTSKIVRNYGANVIDLPINLGLSGGVQTGMMYATKNDYDICIQIDGDGQHMPSEIYKLVDKIKDGVDIAISSRFLESKDSYSQTFLRALGAKHIQFCIKLFSGLTLTDPTSGMRAFTKNVFQQMAYATNERPEPDTMLYFARLGYRIEEVQVTMRERFAGESYLTPIKAAKYMIENTVSFLFVVFKTLGKRGKK</sequence>
<proteinExistence type="predicted"/>
<dbReference type="SMR" id="O05377"/>
<dbReference type="CAZy" id="GT2">
    <property type="family name" value="Glycosyltransferase Family 2"/>
</dbReference>
<dbReference type="EMBL" id="AB002668">
    <property type="protein sequence ID" value="BAA19644.1"/>
    <property type="molecule type" value="Genomic_DNA"/>
</dbReference>
<evidence type="ECO:0000259" key="1">
    <source>
        <dbReference type="Pfam" id="PF00535"/>
    </source>
</evidence>
<feature type="domain" description="Glycosyltransferase 2-like" evidence="1">
    <location>
        <begin position="5"/>
        <end position="163"/>
    </location>
</feature>
<dbReference type="InterPro" id="IPR001173">
    <property type="entry name" value="Glyco_trans_2-like"/>
</dbReference>
<accession>O05377</accession>
<dbReference type="PANTHER" id="PTHR48090">
    <property type="entry name" value="UNDECAPRENYL-PHOSPHATE 4-DEOXY-4-FORMAMIDO-L-ARABINOSE TRANSFERASE-RELATED"/>
    <property type="match status" value="1"/>
</dbReference>
<evidence type="ECO:0000313" key="2">
    <source>
        <dbReference type="EMBL" id="BAA19644.1"/>
    </source>
</evidence>
<reference evidence="2" key="2">
    <citation type="journal article" date="1999" name="J. Biol. Chem.">
        <title>A novel NDP-6-deoxyhexosyl-4-ulose reductase in the pathway for the synthesis of thymidine diphosphate-D-fucose.</title>
        <authorList>
            <person name="Yoshida Y."/>
            <person name="Nakano Y."/>
            <person name="Nezu T."/>
            <person name="Yamashita Y."/>
            <person name="Koga T."/>
        </authorList>
    </citation>
    <scope>NUCLEOTIDE SEQUENCE</scope>
    <source>
        <strain evidence="2">Y4</strain>
    </source>
</reference>
<dbReference type="SUPFAM" id="SSF53448">
    <property type="entry name" value="Nucleotide-diphospho-sugar transferases"/>
    <property type="match status" value="1"/>
</dbReference>
<dbReference type="PANTHER" id="PTHR48090:SF7">
    <property type="entry name" value="RFBJ PROTEIN"/>
    <property type="match status" value="1"/>
</dbReference>
<dbReference type="Pfam" id="PF00535">
    <property type="entry name" value="Glycos_transf_2"/>
    <property type="match status" value="1"/>
</dbReference>
<organism evidence="2">
    <name type="scientific">Aggregatibacter actinomycetemcomitans</name>
    <name type="common">Actinobacillus actinomycetemcomitans</name>
    <name type="synonym">Haemophilus actinomycetemcomitans</name>
    <dbReference type="NCBI Taxonomy" id="714"/>
    <lineage>
        <taxon>Bacteria</taxon>
        <taxon>Pseudomonadati</taxon>
        <taxon>Pseudomonadota</taxon>
        <taxon>Gammaproteobacteria</taxon>
        <taxon>Pasteurellales</taxon>
        <taxon>Pasteurellaceae</taxon>
        <taxon>Aggregatibacter</taxon>
    </lineage>
</organism>
<name>O05377_AGGAC</name>
<dbReference type="AlphaFoldDB" id="O05377"/>
<protein>
    <submittedName>
        <fullName evidence="2">Serotype b-specific antigen synthesis gene cluster</fullName>
    </submittedName>
</protein>
<dbReference type="CDD" id="cd04179">
    <property type="entry name" value="DPM_DPG-synthase_like"/>
    <property type="match status" value="1"/>
</dbReference>
<dbReference type="InterPro" id="IPR050256">
    <property type="entry name" value="Glycosyltransferase_2"/>
</dbReference>
<reference evidence="2" key="1">
    <citation type="journal article" date="1998" name="Infect. Immun.">
        <title>Identification of a genetic locus essential for serotype b-specific antigen synthesis in Actinobacillus actinomycetemcomitans.</title>
        <authorList>
            <person name="Yoshida Y."/>
            <person name="Nakano Y."/>
            <person name="Yamashita Y."/>
            <person name="Koga T."/>
        </authorList>
    </citation>
    <scope>NUCLEOTIDE SEQUENCE</scope>
    <source>
        <strain evidence="2">Y4</strain>
    </source>
</reference>